<proteinExistence type="predicted"/>
<dbReference type="PROSITE" id="PS51257">
    <property type="entry name" value="PROKAR_LIPOPROTEIN"/>
    <property type="match status" value="1"/>
</dbReference>
<sequence>MIKKLGFMLIIVLVVSSFTACGSDYIMGNKDVKDLIENIGLKKEEVFNNLKLEEGKDIEEFDGKAGIYAFKEERTVYGQSLKLALTFDINNDKMYGFMYIKGFKDQKKDAYDLTQKLQKDLNKAYGEPATYPELTNTISKMPNYEDLPEKESADFLETWKADDGLDVELRMTIQEGQNASVTLTYKINTLPEDWNK</sequence>
<keyword evidence="2" id="KW-1185">Reference proteome</keyword>
<evidence type="ECO:0000313" key="2">
    <source>
        <dbReference type="Proteomes" id="UP001597120"/>
    </source>
</evidence>
<dbReference type="Proteomes" id="UP001597120">
    <property type="component" value="Unassembled WGS sequence"/>
</dbReference>
<dbReference type="EMBL" id="JBHTIU010000047">
    <property type="protein sequence ID" value="MFD0870444.1"/>
    <property type="molecule type" value="Genomic_DNA"/>
</dbReference>
<dbReference type="RefSeq" id="WP_379289108.1">
    <property type="nucleotide sequence ID" value="NZ_JBHTIU010000047.1"/>
</dbReference>
<protein>
    <recommendedName>
        <fullName evidence="3">Lipoprotein</fullName>
    </recommendedName>
</protein>
<comment type="caution">
    <text evidence="1">The sequence shown here is derived from an EMBL/GenBank/DDBJ whole genome shotgun (WGS) entry which is preliminary data.</text>
</comment>
<gene>
    <name evidence="1" type="ORF">ACFQ03_14915</name>
</gene>
<evidence type="ECO:0008006" key="3">
    <source>
        <dbReference type="Google" id="ProtNLM"/>
    </source>
</evidence>
<accession>A0ABW3DCZ2</accession>
<reference evidence="2" key="1">
    <citation type="journal article" date="2019" name="Int. J. Syst. Evol. Microbiol.">
        <title>The Global Catalogue of Microorganisms (GCM) 10K type strain sequencing project: providing services to taxonomists for standard genome sequencing and annotation.</title>
        <authorList>
            <consortium name="The Broad Institute Genomics Platform"/>
            <consortium name="The Broad Institute Genome Sequencing Center for Infectious Disease"/>
            <person name="Wu L."/>
            <person name="Ma J."/>
        </authorList>
    </citation>
    <scope>NUCLEOTIDE SEQUENCE [LARGE SCALE GENOMIC DNA]</scope>
    <source>
        <strain evidence="2">CCUG 57263</strain>
    </source>
</reference>
<organism evidence="1 2">
    <name type="scientific">Paenibacillus residui</name>
    <dbReference type="NCBI Taxonomy" id="629724"/>
    <lineage>
        <taxon>Bacteria</taxon>
        <taxon>Bacillati</taxon>
        <taxon>Bacillota</taxon>
        <taxon>Bacilli</taxon>
        <taxon>Bacillales</taxon>
        <taxon>Paenibacillaceae</taxon>
        <taxon>Paenibacillus</taxon>
    </lineage>
</organism>
<evidence type="ECO:0000313" key="1">
    <source>
        <dbReference type="EMBL" id="MFD0870444.1"/>
    </source>
</evidence>
<name>A0ABW3DCZ2_9BACL</name>